<reference evidence="3" key="1">
    <citation type="submission" date="2023-03" db="EMBL/GenBank/DDBJ databases">
        <title>Massive genome expansion in bonnet fungi (Mycena s.s.) driven by repeated elements and novel gene families across ecological guilds.</title>
        <authorList>
            <consortium name="Lawrence Berkeley National Laboratory"/>
            <person name="Harder C.B."/>
            <person name="Miyauchi S."/>
            <person name="Viragh M."/>
            <person name="Kuo A."/>
            <person name="Thoen E."/>
            <person name="Andreopoulos B."/>
            <person name="Lu D."/>
            <person name="Skrede I."/>
            <person name="Drula E."/>
            <person name="Henrissat B."/>
            <person name="Morin E."/>
            <person name="Kohler A."/>
            <person name="Barry K."/>
            <person name="LaButti K."/>
            <person name="Morin E."/>
            <person name="Salamov A."/>
            <person name="Lipzen A."/>
            <person name="Mereny Z."/>
            <person name="Hegedus B."/>
            <person name="Baldrian P."/>
            <person name="Stursova M."/>
            <person name="Weitz H."/>
            <person name="Taylor A."/>
            <person name="Grigoriev I.V."/>
            <person name="Nagy L.G."/>
            <person name="Martin F."/>
            <person name="Kauserud H."/>
        </authorList>
    </citation>
    <scope>NUCLEOTIDE SEQUENCE</scope>
    <source>
        <strain evidence="3">CBHHK002</strain>
    </source>
</reference>
<dbReference type="InterPro" id="IPR039715">
    <property type="entry name" value="ZCCHC10"/>
</dbReference>
<evidence type="ECO:0000313" key="4">
    <source>
        <dbReference type="Proteomes" id="UP001218218"/>
    </source>
</evidence>
<keyword evidence="4" id="KW-1185">Reference proteome</keyword>
<evidence type="ECO:0000313" key="3">
    <source>
        <dbReference type="EMBL" id="KAJ7336091.1"/>
    </source>
</evidence>
<protein>
    <recommendedName>
        <fullName evidence="2">Peptidase metallopeptidase domain-containing protein</fullName>
    </recommendedName>
</protein>
<feature type="region of interest" description="Disordered" evidence="1">
    <location>
        <begin position="304"/>
        <end position="362"/>
    </location>
</feature>
<dbReference type="PANTHER" id="PTHR13491">
    <property type="entry name" value="ZCCHC10 PROTEIN"/>
    <property type="match status" value="1"/>
</dbReference>
<gene>
    <name evidence="3" type="ORF">DFH08DRAFT_1018308</name>
</gene>
<dbReference type="InterPro" id="IPR006026">
    <property type="entry name" value="Peptidase_Metallo"/>
</dbReference>
<dbReference type="GO" id="GO:0006508">
    <property type="term" value="P:proteolysis"/>
    <property type="evidence" value="ECO:0007669"/>
    <property type="project" value="InterPro"/>
</dbReference>
<dbReference type="PANTHER" id="PTHR13491:SF0">
    <property type="entry name" value="ZINC FINGER CCHC DOMAIN-CONTAINING PROTEIN 10"/>
    <property type="match status" value="1"/>
</dbReference>
<name>A0AAD6ZRM6_9AGAR</name>
<feature type="region of interest" description="Disordered" evidence="1">
    <location>
        <begin position="659"/>
        <end position="706"/>
    </location>
</feature>
<sequence>MAADLSQYRTCAIAIPDSEKNSSVSNEHIIGAIGGTPASSAAHAVVTKLDQLWESGATVTYSYVGGTENQQSKVDKVILEWFPYANLTFQRAAAGTLRISFDPRLGSWSYVGKVNQSIPSPQVTMNLGWVADTTTVSTDDRGVILHEFGHALGLLHEHQSPARSETINLDEDAVYAYYMASQGWDKATVKAQIIDVYNSTDVSNYSALDTTSIMMYFMPAAMNIQHIDVPPNEALSDMDKAYMVINYPRPIPHAAAPNWTLDYALKVSGVDAATTQDIMNTKGDVTKIRAIFTAFQVAARMKASPVNGANPTPPINGTDGTNGTNTSSEDGNSGGAAPANGANSGGSGSKSGASGTANGTDSSSTILIPAETWCDTPDPIPQVSSDVSSGALRAVSIDDKMWMPYETVTYGFMDGVDAQSEPTEYRKQRVHNALARYMAHTSLVFKEVDIKGRDFNDKTERQRCVIRIAFGPLTPIQGGVGLVRLGWSCIGKEAKEYAFNGQGGRPGPLWATLWLGGQALLNDAELKPMLLLGTNQAVWHELEHALGLKHEHESPNTEIKGGKPLAGSTATLFDPDSVMLYRNLPYLADPSKKSKLNITPSPTDYDFLRALDAFKFTDDDKKVLRENALNAVGKDGSKVDEGAVKLLRLLIQVNFQKNRSLSDSKPEDPPSSSSSSSSSSAAASSSSALSSSSSQPLKDVSGPAAAPATVSSASAPGFLMELVNALKQFFNPGGNQIFTLQFPGRFIDQGLYAWDTSLAGIYGQFVKPTAVNEAEFRLVDQLYDLASNVGGPNGTNLSIIYEQLLNNLLPKYVDNGLAKQQDQIRQWLIKDVPTSQWVKDIMARQQVREQALANAVSTSMGGPPAVVAPQTGSGSPAHSSALAPGMMLDISSKSTADGESLNRIELSELLMNEYLYSKQDWEVERDALISQASQADLGTPESQKALNDLTRKLAHITATRQAQLAAKYSDAVVRGYSHSVREYMGYLDISSPSEALQGAKDSLREAAMSSLDGSMKVYPVQMTPLDWFEGLSTSFTMEDLTQDPEVIRTQINAKSQQLDTLNSQLVALQMGTKGDPADLQAKVQGAQTALDSAQSNLAQTYSNNVISMANTCLDAAGKVDTATLAGKLGIAQTALAQLPAQMDAVRTAQDKLTSSSRALSQMMAALALAQATDTKQQQQQLTLQIQSLTGELKELQTRWEILTSSTGGISLAVAPDHSGDQVPATPLQLPQENTSGGSRWQTISLTSNTTSLTSIANQHAEAKSEQWSCNLWIASGSGSSSSSSGASATSSTATDDTIDLAFRATLVTVDRGGWFQPQFFKESKAFYKVNKDISWVDDTDNKVRGLMPGFPVAFLIAKDIVIRVTHNASASSDSKTADAASSASSGGFLCFSYSKSSSSSSSSEASSFQAYSNGFIVKIPGPQILGYMIQKTDSDEAELMPAQLPAHFFVPDDDYNKTVNGTPPAHDIVANPAGGGKEKAAEPPAAAISQEKLREVLAKLLDEKVSELFSTASSSA</sequence>
<proteinExistence type="predicted"/>
<dbReference type="Gene3D" id="3.40.390.10">
    <property type="entry name" value="Collagenase (Catalytic Domain)"/>
    <property type="match status" value="2"/>
</dbReference>
<dbReference type="SMART" id="SM00235">
    <property type="entry name" value="ZnMc"/>
    <property type="match status" value="1"/>
</dbReference>
<dbReference type="SUPFAM" id="SSF55486">
    <property type="entry name" value="Metalloproteases ('zincins'), catalytic domain"/>
    <property type="match status" value="2"/>
</dbReference>
<feature type="compositionally biased region" description="Low complexity" evidence="1">
    <location>
        <begin position="350"/>
        <end position="359"/>
    </location>
</feature>
<accession>A0AAD6ZRM6</accession>
<dbReference type="GO" id="GO:0004222">
    <property type="term" value="F:metalloendopeptidase activity"/>
    <property type="evidence" value="ECO:0007669"/>
    <property type="project" value="InterPro"/>
</dbReference>
<dbReference type="Pfam" id="PF01400">
    <property type="entry name" value="Astacin"/>
    <property type="match status" value="1"/>
</dbReference>
<dbReference type="InterPro" id="IPR024079">
    <property type="entry name" value="MetalloPept_cat_dom_sf"/>
</dbReference>
<feature type="compositionally biased region" description="Low complexity" evidence="1">
    <location>
        <begin position="315"/>
        <end position="326"/>
    </location>
</feature>
<feature type="compositionally biased region" description="Low complexity" evidence="1">
    <location>
        <begin position="671"/>
        <end position="706"/>
    </location>
</feature>
<feature type="domain" description="Peptidase metallopeptidase" evidence="2">
    <location>
        <begin position="49"/>
        <end position="199"/>
    </location>
</feature>
<dbReference type="GO" id="GO:0008270">
    <property type="term" value="F:zinc ion binding"/>
    <property type="evidence" value="ECO:0007669"/>
    <property type="project" value="InterPro"/>
</dbReference>
<comment type="caution">
    <text evidence="3">The sequence shown here is derived from an EMBL/GenBank/DDBJ whole genome shotgun (WGS) entry which is preliminary data.</text>
</comment>
<evidence type="ECO:0000259" key="2">
    <source>
        <dbReference type="SMART" id="SM00235"/>
    </source>
</evidence>
<organism evidence="3 4">
    <name type="scientific">Mycena albidolilacea</name>
    <dbReference type="NCBI Taxonomy" id="1033008"/>
    <lineage>
        <taxon>Eukaryota</taxon>
        <taxon>Fungi</taxon>
        <taxon>Dikarya</taxon>
        <taxon>Basidiomycota</taxon>
        <taxon>Agaricomycotina</taxon>
        <taxon>Agaricomycetes</taxon>
        <taxon>Agaricomycetidae</taxon>
        <taxon>Agaricales</taxon>
        <taxon>Marasmiineae</taxon>
        <taxon>Mycenaceae</taxon>
        <taxon>Mycena</taxon>
    </lineage>
</organism>
<dbReference type="Proteomes" id="UP001218218">
    <property type="component" value="Unassembled WGS sequence"/>
</dbReference>
<dbReference type="EMBL" id="JARIHO010000031">
    <property type="protein sequence ID" value="KAJ7336091.1"/>
    <property type="molecule type" value="Genomic_DNA"/>
</dbReference>
<evidence type="ECO:0000256" key="1">
    <source>
        <dbReference type="SAM" id="MobiDB-lite"/>
    </source>
</evidence>
<dbReference type="InterPro" id="IPR001506">
    <property type="entry name" value="Peptidase_M12A"/>
</dbReference>